<dbReference type="Proteomes" id="UP001378960">
    <property type="component" value="Unassembled WGS sequence"/>
</dbReference>
<dbReference type="SUPFAM" id="SSF144232">
    <property type="entry name" value="HIT/MYND zinc finger-like"/>
    <property type="match status" value="1"/>
</dbReference>
<evidence type="ECO:0000259" key="2">
    <source>
        <dbReference type="PROSITE" id="PS51083"/>
    </source>
</evidence>
<dbReference type="Gene3D" id="1.20.1440.260">
    <property type="match status" value="1"/>
</dbReference>
<dbReference type="InterPro" id="IPR007529">
    <property type="entry name" value="Znf_HIT"/>
</dbReference>
<dbReference type="EMBL" id="BTGB01000009">
    <property type="protein sequence ID" value="GMM48925.1"/>
    <property type="molecule type" value="Genomic_DNA"/>
</dbReference>
<name>A0AAV5RBN1_PICKL</name>
<proteinExistence type="predicted"/>
<reference evidence="3 4" key="1">
    <citation type="journal article" date="2023" name="Elife">
        <title>Identification of key yeast species and microbe-microbe interactions impacting larval growth of Drosophila in the wild.</title>
        <authorList>
            <person name="Mure A."/>
            <person name="Sugiura Y."/>
            <person name="Maeda R."/>
            <person name="Honda K."/>
            <person name="Sakurai N."/>
            <person name="Takahashi Y."/>
            <person name="Watada M."/>
            <person name="Katoh T."/>
            <person name="Gotoh A."/>
            <person name="Gotoh Y."/>
            <person name="Taniguchi I."/>
            <person name="Nakamura K."/>
            <person name="Hayashi T."/>
            <person name="Katayama T."/>
            <person name="Uemura T."/>
            <person name="Hattori Y."/>
        </authorList>
    </citation>
    <scope>NUCLEOTIDE SEQUENCE [LARGE SCALE GENOMIC DNA]</scope>
    <source>
        <strain evidence="3 4">PK-24</strain>
    </source>
</reference>
<dbReference type="Pfam" id="PF04438">
    <property type="entry name" value="zf-HIT"/>
    <property type="match status" value="1"/>
</dbReference>
<keyword evidence="1" id="KW-0479">Metal-binding</keyword>
<keyword evidence="1" id="KW-0862">Zinc</keyword>
<evidence type="ECO:0000256" key="1">
    <source>
        <dbReference type="PROSITE-ProRule" id="PRU00453"/>
    </source>
</evidence>
<accession>A0AAV5RBN1</accession>
<keyword evidence="4" id="KW-1185">Reference proteome</keyword>
<evidence type="ECO:0000313" key="4">
    <source>
        <dbReference type="Proteomes" id="UP001378960"/>
    </source>
</evidence>
<dbReference type="AlphaFoldDB" id="A0AAV5RBN1"/>
<organism evidence="3 4">
    <name type="scientific">Pichia kluyveri</name>
    <name type="common">Yeast</name>
    <dbReference type="NCBI Taxonomy" id="36015"/>
    <lineage>
        <taxon>Eukaryota</taxon>
        <taxon>Fungi</taxon>
        <taxon>Dikarya</taxon>
        <taxon>Ascomycota</taxon>
        <taxon>Saccharomycotina</taxon>
        <taxon>Pichiomycetes</taxon>
        <taxon>Pichiales</taxon>
        <taxon>Pichiaceae</taxon>
        <taxon>Pichia</taxon>
    </lineage>
</organism>
<dbReference type="PROSITE" id="PS51083">
    <property type="entry name" value="ZF_HIT"/>
    <property type="match status" value="1"/>
</dbReference>
<evidence type="ECO:0000313" key="3">
    <source>
        <dbReference type="EMBL" id="GMM48925.1"/>
    </source>
</evidence>
<dbReference type="Gene3D" id="3.30.60.190">
    <property type="match status" value="1"/>
</dbReference>
<gene>
    <name evidence="3" type="ORF">DAPK24_055230</name>
</gene>
<keyword evidence="1" id="KW-0863">Zinc-finger</keyword>
<feature type="domain" description="HIT-type" evidence="2">
    <location>
        <begin position="4"/>
        <end position="41"/>
    </location>
</feature>
<sequence>MTLCDVCTAKESKYTCPKCKWKYCSLVCFKDFKHKEHDEEILSQKEEHVNEEETIKEEFKPTAEDDGSDPMMTELLKNEQFQDYISSPVLQFHILSIIEIINNIGLTNEYSKEGRLEIASRKLNNLREGGLEENEFVEEFVQWLLQWLETYRENNK</sequence>
<dbReference type="CDD" id="cd23024">
    <property type="entry name" value="zf-HIT_ZNHIT2-3"/>
    <property type="match status" value="1"/>
</dbReference>
<protein>
    <submittedName>
        <fullName evidence="3">Hit1 protein</fullName>
    </submittedName>
</protein>
<comment type="caution">
    <text evidence="3">The sequence shown here is derived from an EMBL/GenBank/DDBJ whole genome shotgun (WGS) entry which is preliminary data.</text>
</comment>
<dbReference type="GO" id="GO:0008270">
    <property type="term" value="F:zinc ion binding"/>
    <property type="evidence" value="ECO:0007669"/>
    <property type="project" value="UniProtKB-UniRule"/>
</dbReference>